<evidence type="ECO:0000313" key="2">
    <source>
        <dbReference type="Proteomes" id="UP000005237"/>
    </source>
</evidence>
<reference evidence="2" key="1">
    <citation type="submission" date="2010-08" db="EMBL/GenBank/DDBJ databases">
        <authorList>
            <consortium name="Caenorhabditis japonica Sequencing Consortium"/>
            <person name="Wilson R.K."/>
        </authorList>
    </citation>
    <scope>NUCLEOTIDE SEQUENCE [LARGE SCALE GENOMIC DNA]</scope>
    <source>
        <strain evidence="2">DF5081</strain>
    </source>
</reference>
<dbReference type="Proteomes" id="UP000005237">
    <property type="component" value="Unassembled WGS sequence"/>
</dbReference>
<protein>
    <submittedName>
        <fullName evidence="1">Uncharacterized protein</fullName>
    </submittedName>
</protein>
<name>A0A8R1IBQ1_CAEJA</name>
<dbReference type="AlphaFoldDB" id="A0A8R1IBQ1"/>
<dbReference type="EnsemblMetazoa" id="CJA24877.1">
    <property type="protein sequence ID" value="CJA24877.1"/>
    <property type="gene ID" value="WBGene00180449"/>
</dbReference>
<keyword evidence="2" id="KW-1185">Reference proteome</keyword>
<accession>A0A8R1IBQ1</accession>
<sequence length="78" mass="8477">MSDVLLVPDLIQNLNYRLSNMMAGALWSGLASAVEASVHFIALHYWDHGPVRIHTNLGTNDVTFRPCISSSSLLIPAG</sequence>
<proteinExistence type="predicted"/>
<reference evidence="1" key="2">
    <citation type="submission" date="2022-06" db="UniProtKB">
        <authorList>
            <consortium name="EnsemblMetazoa"/>
        </authorList>
    </citation>
    <scope>IDENTIFICATION</scope>
    <source>
        <strain evidence="1">DF5081</strain>
    </source>
</reference>
<evidence type="ECO:0000313" key="1">
    <source>
        <dbReference type="EnsemblMetazoa" id="CJA24877.1"/>
    </source>
</evidence>
<organism evidence="1 2">
    <name type="scientific">Caenorhabditis japonica</name>
    <dbReference type="NCBI Taxonomy" id="281687"/>
    <lineage>
        <taxon>Eukaryota</taxon>
        <taxon>Metazoa</taxon>
        <taxon>Ecdysozoa</taxon>
        <taxon>Nematoda</taxon>
        <taxon>Chromadorea</taxon>
        <taxon>Rhabditida</taxon>
        <taxon>Rhabditina</taxon>
        <taxon>Rhabditomorpha</taxon>
        <taxon>Rhabditoidea</taxon>
        <taxon>Rhabditidae</taxon>
        <taxon>Peloderinae</taxon>
        <taxon>Caenorhabditis</taxon>
    </lineage>
</organism>